<reference evidence="2 3" key="1">
    <citation type="journal article" date="2018" name="Sci. Rep.">
        <title>Comparative genomics provides insights into the lifestyle and reveals functional heterogeneity of dark septate endophytic fungi.</title>
        <authorList>
            <person name="Knapp D.G."/>
            <person name="Nemeth J.B."/>
            <person name="Barry K."/>
            <person name="Hainaut M."/>
            <person name="Henrissat B."/>
            <person name="Johnson J."/>
            <person name="Kuo A."/>
            <person name="Lim J.H.P."/>
            <person name="Lipzen A."/>
            <person name="Nolan M."/>
            <person name="Ohm R.A."/>
            <person name="Tamas L."/>
            <person name="Grigoriev I.V."/>
            <person name="Spatafora J.W."/>
            <person name="Nagy L.G."/>
            <person name="Kovacs G.M."/>
        </authorList>
    </citation>
    <scope>NUCLEOTIDE SEQUENCE [LARGE SCALE GENOMIC DNA]</scope>
    <source>
        <strain evidence="2 3">DSE2036</strain>
    </source>
</reference>
<accession>A0A2V1CXM1</accession>
<sequence>MMMSFVCLPTFQSILVAISYLSSYLLSRCHRTLIGYEKAVRHDNKITTIACIASHRRKRKRSIVQITVSRSTGGTIYLHPGTQDPRYPCSPTLQALLNQPHRAPAPYTSHTSPGNDAIRR</sequence>
<dbReference type="Proteomes" id="UP000244855">
    <property type="component" value="Unassembled WGS sequence"/>
</dbReference>
<evidence type="ECO:0000313" key="3">
    <source>
        <dbReference type="Proteomes" id="UP000244855"/>
    </source>
</evidence>
<keyword evidence="3" id="KW-1185">Reference proteome</keyword>
<name>A0A2V1CXM1_9PLEO</name>
<protein>
    <submittedName>
        <fullName evidence="2">Uncharacterized protein</fullName>
    </submittedName>
</protein>
<gene>
    <name evidence="2" type="ORF">DM02DRAFT_440194</name>
</gene>
<organism evidence="2 3">
    <name type="scientific">Periconia macrospinosa</name>
    <dbReference type="NCBI Taxonomy" id="97972"/>
    <lineage>
        <taxon>Eukaryota</taxon>
        <taxon>Fungi</taxon>
        <taxon>Dikarya</taxon>
        <taxon>Ascomycota</taxon>
        <taxon>Pezizomycotina</taxon>
        <taxon>Dothideomycetes</taxon>
        <taxon>Pleosporomycetidae</taxon>
        <taxon>Pleosporales</taxon>
        <taxon>Massarineae</taxon>
        <taxon>Periconiaceae</taxon>
        <taxon>Periconia</taxon>
    </lineage>
</organism>
<evidence type="ECO:0000256" key="1">
    <source>
        <dbReference type="SAM" id="MobiDB-lite"/>
    </source>
</evidence>
<proteinExistence type="predicted"/>
<dbReference type="EMBL" id="KZ806282">
    <property type="protein sequence ID" value="PVH90478.1"/>
    <property type="molecule type" value="Genomic_DNA"/>
</dbReference>
<feature type="region of interest" description="Disordered" evidence="1">
    <location>
        <begin position="100"/>
        <end position="120"/>
    </location>
</feature>
<dbReference type="AlphaFoldDB" id="A0A2V1CXM1"/>
<evidence type="ECO:0000313" key="2">
    <source>
        <dbReference type="EMBL" id="PVH90478.1"/>
    </source>
</evidence>